<dbReference type="EC" id="5.6.2.4" evidence="8"/>
<keyword evidence="2" id="KW-0547">Nucleotide-binding</keyword>
<dbReference type="GO" id="GO:0006289">
    <property type="term" value="P:nucleotide-excision repair"/>
    <property type="evidence" value="ECO:0007669"/>
    <property type="project" value="InterPro"/>
</dbReference>
<dbReference type="GO" id="GO:0005675">
    <property type="term" value="C:transcription factor TFIIH holo complex"/>
    <property type="evidence" value="ECO:0007669"/>
    <property type="project" value="TreeGrafter"/>
</dbReference>
<evidence type="ECO:0000256" key="7">
    <source>
        <dbReference type="ARBA" id="ARBA00034617"/>
    </source>
</evidence>
<evidence type="ECO:0000256" key="5">
    <source>
        <dbReference type="ARBA" id="ARBA00022840"/>
    </source>
</evidence>
<dbReference type="SUPFAM" id="SSF52540">
    <property type="entry name" value="P-loop containing nucleoside triphosphate hydrolases"/>
    <property type="match status" value="1"/>
</dbReference>
<feature type="domain" description="Helicase C-terminal" evidence="12">
    <location>
        <begin position="117"/>
        <end position="275"/>
    </location>
</feature>
<dbReference type="PANTHER" id="PTHR11274:SF0">
    <property type="entry name" value="GENERAL TRANSCRIPTION AND DNA REPAIR FACTOR IIH HELICASE SUBUNIT XPB"/>
    <property type="match status" value="1"/>
</dbReference>
<sequence>MDIITSREWGLLLMDEVHVVPAKMFRRVVGSVKAHCRLGLTATLVREDDLISDLNFLIGPKLYEANWMDLTTQGYLANVQCVEIWCPMTGPFMKEYLMASNARLKQLLYVMNPSKIRAVQFLVKFHEERGDKIIVFSDLVYSLKLYAEMLKKPLIYGETPERERAAILGTFRATDAIRTICISKVGDTSIDLPEANVVVQVSSHFGSRRQEAQRLGRILRPKSYTQQDGSNRNTFNAFFYTLVSSDTQEMFYSAKRQQFLIDQGYTFKVVTNLCEKADAQALESGFNFSTPEHDRKLLRTVLTAETSLEKEQRDEDNAIRKNNPDGAALSDAKVKRIAGSMATLSGGSGMRYREISSGSKKHPLFRKRQRR</sequence>
<keyword evidence="4 13" id="KW-0347">Helicase</keyword>
<evidence type="ECO:0000256" key="9">
    <source>
        <dbReference type="ARBA" id="ARBA00048988"/>
    </source>
</evidence>
<dbReference type="Proteomes" id="UP001153069">
    <property type="component" value="Unassembled WGS sequence"/>
</dbReference>
<evidence type="ECO:0000256" key="1">
    <source>
        <dbReference type="ARBA" id="ARBA00006637"/>
    </source>
</evidence>
<comment type="catalytic activity">
    <reaction evidence="9">
        <text>ATP + H2O = ADP + phosphate + H(+)</text>
        <dbReference type="Rhea" id="RHEA:13065"/>
        <dbReference type="ChEBI" id="CHEBI:15377"/>
        <dbReference type="ChEBI" id="CHEBI:15378"/>
        <dbReference type="ChEBI" id="CHEBI:30616"/>
        <dbReference type="ChEBI" id="CHEBI:43474"/>
        <dbReference type="ChEBI" id="CHEBI:456216"/>
        <dbReference type="EC" id="5.6.2.4"/>
    </reaction>
</comment>
<dbReference type="CDD" id="cd18789">
    <property type="entry name" value="SF2_C_XPB"/>
    <property type="match status" value="1"/>
</dbReference>
<dbReference type="GO" id="GO:0005524">
    <property type="term" value="F:ATP binding"/>
    <property type="evidence" value="ECO:0007669"/>
    <property type="project" value="UniProtKB-KW"/>
</dbReference>
<dbReference type="GO" id="GO:0097550">
    <property type="term" value="C:transcription preinitiation complex"/>
    <property type="evidence" value="ECO:0007669"/>
    <property type="project" value="TreeGrafter"/>
</dbReference>
<accession>A0A9N8DSA4</accession>
<reference evidence="13" key="1">
    <citation type="submission" date="2020-06" db="EMBL/GenBank/DDBJ databases">
        <authorList>
            <consortium name="Plant Systems Biology data submission"/>
        </authorList>
    </citation>
    <scope>NUCLEOTIDE SEQUENCE</scope>
    <source>
        <strain evidence="13">D6</strain>
    </source>
</reference>
<dbReference type="InterPro" id="IPR032438">
    <property type="entry name" value="ERCC3_RAD25_C"/>
</dbReference>
<comment type="similarity">
    <text evidence="1">Belongs to the helicase family. RAD25/XPB subfamily.</text>
</comment>
<dbReference type="GO" id="GO:0006367">
    <property type="term" value="P:transcription initiation at RNA polymerase II promoter"/>
    <property type="evidence" value="ECO:0007669"/>
    <property type="project" value="InterPro"/>
</dbReference>
<protein>
    <recommendedName>
        <fullName evidence="8">DNA 3'-5' helicase</fullName>
        <ecNumber evidence="8">5.6.2.4</ecNumber>
    </recommendedName>
</protein>
<evidence type="ECO:0000313" key="13">
    <source>
        <dbReference type="EMBL" id="CAB9506039.1"/>
    </source>
</evidence>
<feature type="domain" description="Helicase ATP-binding" evidence="11">
    <location>
        <begin position="1"/>
        <end position="62"/>
    </location>
</feature>
<dbReference type="PROSITE" id="PS51194">
    <property type="entry name" value="HELICASE_CTER"/>
    <property type="match status" value="1"/>
</dbReference>
<dbReference type="Gene3D" id="3.40.50.300">
    <property type="entry name" value="P-loop containing nucleotide triphosphate hydrolases"/>
    <property type="match status" value="2"/>
</dbReference>
<comment type="caution">
    <text evidence="13">The sequence shown here is derived from an EMBL/GenBank/DDBJ whole genome shotgun (WGS) entry which is preliminary data.</text>
</comment>
<dbReference type="InterPro" id="IPR014001">
    <property type="entry name" value="Helicase_ATP-bd"/>
</dbReference>
<dbReference type="EMBL" id="CAICTM010000250">
    <property type="protein sequence ID" value="CAB9506039.1"/>
    <property type="molecule type" value="Genomic_DNA"/>
</dbReference>
<dbReference type="NCBIfam" id="TIGR00603">
    <property type="entry name" value="rad25"/>
    <property type="match status" value="1"/>
</dbReference>
<proteinExistence type="inferred from homology"/>
<keyword evidence="5" id="KW-0067">ATP-binding</keyword>
<evidence type="ECO:0000259" key="12">
    <source>
        <dbReference type="PROSITE" id="PS51194"/>
    </source>
</evidence>
<dbReference type="GO" id="GO:0003677">
    <property type="term" value="F:DNA binding"/>
    <property type="evidence" value="ECO:0007669"/>
    <property type="project" value="InterPro"/>
</dbReference>
<dbReference type="GO" id="GO:0016787">
    <property type="term" value="F:hydrolase activity"/>
    <property type="evidence" value="ECO:0007669"/>
    <property type="project" value="UniProtKB-KW"/>
</dbReference>
<evidence type="ECO:0000256" key="8">
    <source>
        <dbReference type="ARBA" id="ARBA00034808"/>
    </source>
</evidence>
<dbReference type="PANTHER" id="PTHR11274">
    <property type="entry name" value="RAD25/XP-B DNA REPAIR HELICASE"/>
    <property type="match status" value="1"/>
</dbReference>
<evidence type="ECO:0000256" key="6">
    <source>
        <dbReference type="ARBA" id="ARBA00023235"/>
    </source>
</evidence>
<dbReference type="InterPro" id="IPR050615">
    <property type="entry name" value="ATP-dep_DNA_Helicase"/>
</dbReference>
<dbReference type="OrthoDB" id="10262986at2759"/>
<dbReference type="InterPro" id="IPR001161">
    <property type="entry name" value="XPB/Ssl2"/>
</dbReference>
<dbReference type="Pfam" id="PF16203">
    <property type="entry name" value="ERCC3_RAD25_C"/>
    <property type="match status" value="1"/>
</dbReference>
<evidence type="ECO:0000313" key="14">
    <source>
        <dbReference type="Proteomes" id="UP001153069"/>
    </source>
</evidence>
<evidence type="ECO:0000256" key="3">
    <source>
        <dbReference type="ARBA" id="ARBA00022801"/>
    </source>
</evidence>
<evidence type="ECO:0000256" key="2">
    <source>
        <dbReference type="ARBA" id="ARBA00022741"/>
    </source>
</evidence>
<comment type="catalytic activity">
    <reaction evidence="7">
        <text>Couples ATP hydrolysis with the unwinding of duplex DNA by translocating in the 3'-5' direction.</text>
        <dbReference type="EC" id="5.6.2.4"/>
    </reaction>
</comment>
<feature type="region of interest" description="Disordered" evidence="10">
    <location>
        <begin position="344"/>
        <end position="371"/>
    </location>
</feature>
<dbReference type="InterPro" id="IPR027417">
    <property type="entry name" value="P-loop_NTPase"/>
</dbReference>
<organism evidence="13 14">
    <name type="scientific">Seminavis robusta</name>
    <dbReference type="NCBI Taxonomy" id="568900"/>
    <lineage>
        <taxon>Eukaryota</taxon>
        <taxon>Sar</taxon>
        <taxon>Stramenopiles</taxon>
        <taxon>Ochrophyta</taxon>
        <taxon>Bacillariophyta</taxon>
        <taxon>Bacillariophyceae</taxon>
        <taxon>Bacillariophycidae</taxon>
        <taxon>Naviculales</taxon>
        <taxon>Naviculaceae</taxon>
        <taxon>Seminavis</taxon>
    </lineage>
</organism>
<keyword evidence="6" id="KW-0413">Isomerase</keyword>
<evidence type="ECO:0000256" key="4">
    <source>
        <dbReference type="ARBA" id="ARBA00022806"/>
    </source>
</evidence>
<feature type="compositionally biased region" description="Basic residues" evidence="10">
    <location>
        <begin position="359"/>
        <end position="371"/>
    </location>
</feature>
<dbReference type="GO" id="GO:0043138">
    <property type="term" value="F:3'-5' DNA helicase activity"/>
    <property type="evidence" value="ECO:0007669"/>
    <property type="project" value="UniProtKB-EC"/>
</dbReference>
<name>A0A9N8DSA4_9STRA</name>
<dbReference type="SMART" id="SM00490">
    <property type="entry name" value="HELICc"/>
    <property type="match status" value="1"/>
</dbReference>
<dbReference type="InterPro" id="IPR006935">
    <property type="entry name" value="Helicase/UvrB_N"/>
</dbReference>
<dbReference type="FunFam" id="3.40.50.300:FF:000117">
    <property type="entry name" value="Putative DNA repair helicase rad25"/>
    <property type="match status" value="1"/>
</dbReference>
<evidence type="ECO:0000259" key="11">
    <source>
        <dbReference type="PROSITE" id="PS51192"/>
    </source>
</evidence>
<keyword evidence="3" id="KW-0378">Hydrolase</keyword>
<evidence type="ECO:0000256" key="10">
    <source>
        <dbReference type="SAM" id="MobiDB-lite"/>
    </source>
</evidence>
<dbReference type="PROSITE" id="PS51192">
    <property type="entry name" value="HELICASE_ATP_BIND_1"/>
    <property type="match status" value="1"/>
</dbReference>
<dbReference type="AlphaFoldDB" id="A0A9N8DSA4"/>
<keyword evidence="14" id="KW-1185">Reference proteome</keyword>
<dbReference type="PRINTS" id="PR00851">
    <property type="entry name" value="XRODRMPGMNTB"/>
</dbReference>
<gene>
    <name evidence="13" type="ORF">SEMRO_251_G099470.1</name>
</gene>
<dbReference type="InterPro" id="IPR001650">
    <property type="entry name" value="Helicase_C-like"/>
</dbReference>
<dbReference type="GO" id="GO:0000112">
    <property type="term" value="C:nucleotide-excision repair factor 3 complex"/>
    <property type="evidence" value="ECO:0007669"/>
    <property type="project" value="TreeGrafter"/>
</dbReference>
<dbReference type="Pfam" id="PF04851">
    <property type="entry name" value="ResIII"/>
    <property type="match status" value="1"/>
</dbReference>